<feature type="transmembrane region" description="Helical" evidence="7">
    <location>
        <begin position="285"/>
        <end position="306"/>
    </location>
</feature>
<evidence type="ECO:0000256" key="2">
    <source>
        <dbReference type="ARBA" id="ARBA00022448"/>
    </source>
</evidence>
<feature type="transmembrane region" description="Helical" evidence="7">
    <location>
        <begin position="374"/>
        <end position="397"/>
    </location>
</feature>
<keyword evidence="6 7" id="KW-0472">Membrane</keyword>
<protein>
    <submittedName>
        <fullName evidence="9">Predicted arabinose efflux permease, MFS family</fullName>
    </submittedName>
</protein>
<dbReference type="OrthoDB" id="7283458at2"/>
<keyword evidence="10" id="KW-1185">Reference proteome</keyword>
<dbReference type="PROSITE" id="PS00216">
    <property type="entry name" value="SUGAR_TRANSPORT_1"/>
    <property type="match status" value="1"/>
</dbReference>
<feature type="transmembrane region" description="Helical" evidence="7">
    <location>
        <begin position="218"/>
        <end position="236"/>
    </location>
</feature>
<feature type="transmembrane region" description="Helical" evidence="7">
    <location>
        <begin position="44"/>
        <end position="68"/>
    </location>
</feature>
<dbReference type="GO" id="GO:0005886">
    <property type="term" value="C:plasma membrane"/>
    <property type="evidence" value="ECO:0007669"/>
    <property type="project" value="UniProtKB-SubCell"/>
</dbReference>
<feature type="transmembrane region" description="Helical" evidence="7">
    <location>
        <begin position="138"/>
        <end position="163"/>
    </location>
</feature>
<feature type="domain" description="Major facilitator superfamily (MFS) profile" evidence="8">
    <location>
        <begin position="14"/>
        <end position="403"/>
    </location>
</feature>
<keyword evidence="4 7" id="KW-0812">Transmembrane</keyword>
<dbReference type="STRING" id="1720063.SAMN05216217_11178"/>
<organism evidence="9 10">
    <name type="scientific">Halopseudomonas yangmingensis</name>
    <dbReference type="NCBI Taxonomy" id="1720063"/>
    <lineage>
        <taxon>Bacteria</taxon>
        <taxon>Pseudomonadati</taxon>
        <taxon>Pseudomonadota</taxon>
        <taxon>Gammaproteobacteria</taxon>
        <taxon>Pseudomonadales</taxon>
        <taxon>Pseudomonadaceae</taxon>
        <taxon>Halopseudomonas</taxon>
    </lineage>
</organism>
<dbReference type="InterPro" id="IPR020846">
    <property type="entry name" value="MFS_dom"/>
</dbReference>
<feature type="transmembrane region" description="Helical" evidence="7">
    <location>
        <begin position="104"/>
        <end position="126"/>
    </location>
</feature>
<dbReference type="Proteomes" id="UP000243629">
    <property type="component" value="Unassembled WGS sequence"/>
</dbReference>
<name>A0A1I4SUB8_9GAMM</name>
<evidence type="ECO:0000256" key="4">
    <source>
        <dbReference type="ARBA" id="ARBA00022692"/>
    </source>
</evidence>
<dbReference type="GO" id="GO:0022857">
    <property type="term" value="F:transmembrane transporter activity"/>
    <property type="evidence" value="ECO:0007669"/>
    <property type="project" value="InterPro"/>
</dbReference>
<dbReference type="EMBL" id="FOUI01000011">
    <property type="protein sequence ID" value="SFM68076.1"/>
    <property type="molecule type" value="Genomic_DNA"/>
</dbReference>
<evidence type="ECO:0000256" key="5">
    <source>
        <dbReference type="ARBA" id="ARBA00022989"/>
    </source>
</evidence>
<keyword evidence="3" id="KW-1003">Cell membrane</keyword>
<accession>A0A1I4SUB8</accession>
<evidence type="ECO:0000313" key="9">
    <source>
        <dbReference type="EMBL" id="SFM68076.1"/>
    </source>
</evidence>
<dbReference type="PANTHER" id="PTHR23517">
    <property type="entry name" value="RESISTANCE PROTEIN MDTM, PUTATIVE-RELATED-RELATED"/>
    <property type="match status" value="1"/>
</dbReference>
<evidence type="ECO:0000256" key="6">
    <source>
        <dbReference type="ARBA" id="ARBA00023136"/>
    </source>
</evidence>
<dbReference type="PROSITE" id="PS50850">
    <property type="entry name" value="MFS"/>
    <property type="match status" value="1"/>
</dbReference>
<dbReference type="Pfam" id="PF07690">
    <property type="entry name" value="MFS_1"/>
    <property type="match status" value="1"/>
</dbReference>
<dbReference type="RefSeq" id="WP_093476766.1">
    <property type="nucleotide sequence ID" value="NZ_FOUI01000011.1"/>
</dbReference>
<keyword evidence="2" id="KW-0813">Transport</keyword>
<dbReference type="InterPro" id="IPR005829">
    <property type="entry name" value="Sugar_transporter_CS"/>
</dbReference>
<evidence type="ECO:0000256" key="3">
    <source>
        <dbReference type="ARBA" id="ARBA00022475"/>
    </source>
</evidence>
<feature type="transmembrane region" description="Helical" evidence="7">
    <location>
        <begin position="346"/>
        <end position="368"/>
    </location>
</feature>
<dbReference type="SUPFAM" id="SSF103473">
    <property type="entry name" value="MFS general substrate transporter"/>
    <property type="match status" value="1"/>
</dbReference>
<evidence type="ECO:0000256" key="7">
    <source>
        <dbReference type="SAM" id="Phobius"/>
    </source>
</evidence>
<feature type="transmembrane region" description="Helical" evidence="7">
    <location>
        <begin position="80"/>
        <end position="98"/>
    </location>
</feature>
<evidence type="ECO:0000313" key="10">
    <source>
        <dbReference type="Proteomes" id="UP000243629"/>
    </source>
</evidence>
<feature type="transmembrane region" description="Helical" evidence="7">
    <location>
        <begin position="256"/>
        <end position="273"/>
    </location>
</feature>
<dbReference type="Gene3D" id="1.20.1250.20">
    <property type="entry name" value="MFS general substrate transporter like domains"/>
    <property type="match status" value="1"/>
</dbReference>
<dbReference type="InterPro" id="IPR036259">
    <property type="entry name" value="MFS_trans_sf"/>
</dbReference>
<evidence type="ECO:0000256" key="1">
    <source>
        <dbReference type="ARBA" id="ARBA00004651"/>
    </source>
</evidence>
<reference evidence="10" key="1">
    <citation type="submission" date="2016-10" db="EMBL/GenBank/DDBJ databases">
        <authorList>
            <person name="Varghese N."/>
            <person name="Submissions S."/>
        </authorList>
    </citation>
    <scope>NUCLEOTIDE SEQUENCE [LARGE SCALE GENOMIC DNA]</scope>
    <source>
        <strain evidence="10">DSM 24213</strain>
    </source>
</reference>
<dbReference type="AlphaFoldDB" id="A0A1I4SUB8"/>
<sequence>MSIQSPAGASRTLAMTAALLAIFTSILASNLPTPLYAVWQARWGFSSTALTGVFAIYVLGVVSMLLTIGTLSDRLGRRQVLIPGLLFIGGGALMFLLADGINGLAVARLLTGIGTGLVTGAASASVMELEPNGNWNRAAALTAVFFTGGAFAGPALGSLALHLKVGQDIWPFFTVIAMTLVTIALLLKAPWPANIGQRHSDFRWRHWRPTPVTVPRELLGVFAFCAAAICLAWSTGSLYASLGPSLARELVGIDNRALAGLFAAAWQLLAGCSQFGCQHQPQNRLLVAGPMLLVIGLLCMAGAVIWSSPLLLSLATLGTAVGAGATGVVAVSSINQMAPPSQRGGISSAFYLMAYLTMASVVLGVGLVSDLAGFGNTVIGFTLIISAAAVSLVVVAVRTGRTALW</sequence>
<gene>
    <name evidence="9" type="ORF">SAMN05216217_11178</name>
</gene>
<comment type="subcellular location">
    <subcellularLocation>
        <location evidence="1">Cell membrane</location>
        <topology evidence="1">Multi-pass membrane protein</topology>
    </subcellularLocation>
</comment>
<keyword evidence="5 7" id="KW-1133">Transmembrane helix</keyword>
<evidence type="ECO:0000259" key="8">
    <source>
        <dbReference type="PROSITE" id="PS50850"/>
    </source>
</evidence>
<feature type="transmembrane region" description="Helical" evidence="7">
    <location>
        <begin position="312"/>
        <end position="334"/>
    </location>
</feature>
<proteinExistence type="predicted"/>
<feature type="transmembrane region" description="Helical" evidence="7">
    <location>
        <begin position="169"/>
        <end position="187"/>
    </location>
</feature>
<dbReference type="InterPro" id="IPR050171">
    <property type="entry name" value="MFS_Transporters"/>
</dbReference>
<dbReference type="PANTHER" id="PTHR23517:SF13">
    <property type="entry name" value="MAJOR FACILITATOR SUPERFAMILY MFS_1"/>
    <property type="match status" value="1"/>
</dbReference>
<dbReference type="InterPro" id="IPR011701">
    <property type="entry name" value="MFS"/>
</dbReference>